<proteinExistence type="predicted"/>
<dbReference type="PANTHER" id="PTHR31649:SF11">
    <property type="entry name" value="PROTEIN UNZIPPED"/>
    <property type="match status" value="1"/>
</dbReference>
<dbReference type="AlphaFoldDB" id="A0AAV2N9Q6"/>
<sequence length="495" mass="54887">MLRQRNCHFALGLLGCVLLLSTTTADNSVHILSKYGHQPLTSTTLKWLPVAHYNPNESKEIVIGGFENISDGEDETSANQAEKPEAKRRPLYVCRATHSSVWVAGTQKDKEKVCTVTIHGVVQSYEKYELLENIDGAARIAWVHWDKYLQSHHQGAVYVGDKMLVARHMDKDKKEPRFTHYIGTLSSAENFGTIVYANENGKEESAKFGDLLVETEPIRYELSAVKLNWPKKRDIKPRISRILSNVTITNHGTEPANLAEACTYTYKYAIYWGRRHAILNGLSTTITLANGTSLPNITWGTRDEETRTEAYNVLVFLEPGTGVNVTLRANETGMEVPYTATLISHYEDGATMSRVISGTRQEETLLDIVPEFGPVYFLSNYSVVPTTVPPPTTTEPPTTTIAATTTTTKTTTMQPQETTYRPRQMSNAADAADHDENLIVPPKKTDMSTGMQNDDGGPLSLKNKGEMYSGVACAKSNLLTLVAPPLLLLIVHRIT</sequence>
<accession>A0AAV2N9Q6</accession>
<protein>
    <recommendedName>
        <fullName evidence="4">Protein unzipped</fullName>
    </recommendedName>
</protein>
<name>A0AAV2N9Q6_9HYME</name>
<dbReference type="Gene3D" id="2.170.15.10">
    <property type="entry name" value="Proaerolysin, chain A, domain 3"/>
    <property type="match status" value="1"/>
</dbReference>
<evidence type="ECO:0008006" key="4">
    <source>
        <dbReference type="Google" id="ProtNLM"/>
    </source>
</evidence>
<feature type="chain" id="PRO_5044022064" description="Protein unzipped" evidence="1">
    <location>
        <begin position="26"/>
        <end position="495"/>
    </location>
</feature>
<gene>
    <name evidence="2" type="ORF">LPLAT_LOCUS2958</name>
</gene>
<evidence type="ECO:0000313" key="3">
    <source>
        <dbReference type="Proteomes" id="UP001497644"/>
    </source>
</evidence>
<organism evidence="2 3">
    <name type="scientific">Lasius platythorax</name>
    <dbReference type="NCBI Taxonomy" id="488582"/>
    <lineage>
        <taxon>Eukaryota</taxon>
        <taxon>Metazoa</taxon>
        <taxon>Ecdysozoa</taxon>
        <taxon>Arthropoda</taxon>
        <taxon>Hexapoda</taxon>
        <taxon>Insecta</taxon>
        <taxon>Pterygota</taxon>
        <taxon>Neoptera</taxon>
        <taxon>Endopterygota</taxon>
        <taxon>Hymenoptera</taxon>
        <taxon>Apocrita</taxon>
        <taxon>Aculeata</taxon>
        <taxon>Formicoidea</taxon>
        <taxon>Formicidae</taxon>
        <taxon>Formicinae</taxon>
        <taxon>Lasius</taxon>
        <taxon>Lasius</taxon>
    </lineage>
</organism>
<evidence type="ECO:0000313" key="2">
    <source>
        <dbReference type="EMBL" id="CAL1676852.1"/>
    </source>
</evidence>
<keyword evidence="3" id="KW-1185">Reference proteome</keyword>
<reference evidence="2" key="1">
    <citation type="submission" date="2024-04" db="EMBL/GenBank/DDBJ databases">
        <authorList>
            <consortium name="Molecular Ecology Group"/>
        </authorList>
    </citation>
    <scope>NUCLEOTIDE SEQUENCE</scope>
</reference>
<dbReference type="PROSITE" id="PS51257">
    <property type="entry name" value="PROKAR_LIPOPROTEIN"/>
    <property type="match status" value="1"/>
</dbReference>
<dbReference type="Proteomes" id="UP001497644">
    <property type="component" value="Chromosome 12"/>
</dbReference>
<dbReference type="PANTHER" id="PTHR31649">
    <property type="entry name" value="AGAP009604-PA"/>
    <property type="match status" value="1"/>
</dbReference>
<feature type="signal peptide" evidence="1">
    <location>
        <begin position="1"/>
        <end position="25"/>
    </location>
</feature>
<keyword evidence="1" id="KW-0732">Signal</keyword>
<dbReference type="EMBL" id="OZ034835">
    <property type="protein sequence ID" value="CAL1676852.1"/>
    <property type="molecule type" value="Genomic_DNA"/>
</dbReference>
<evidence type="ECO:0000256" key="1">
    <source>
        <dbReference type="SAM" id="SignalP"/>
    </source>
</evidence>